<accession>A0A7J6B2H1</accession>
<gene>
    <name evidence="1" type="ORF">AMELA_G00063710</name>
</gene>
<protein>
    <submittedName>
        <fullName evidence="1">Uncharacterized protein</fullName>
    </submittedName>
</protein>
<sequence>MLWPGYNWENGQQIGEKNPLNTHHITLTGKLHSYYNGTDLIKTSITGYVNITEHPPTHTHTPHTHTQNHFQIPSLLSIYSCSNYALSQLLALGITQRHTKHLPHKYTHTHIYTHTQLQNLINILPPSESEMKLHVCVKAFARLHSVPLFQQHAIPFVFHVKRNIHASILQSQQQQD</sequence>
<evidence type="ECO:0000313" key="1">
    <source>
        <dbReference type="EMBL" id="KAF4089210.1"/>
    </source>
</evidence>
<organism evidence="1 2">
    <name type="scientific">Ameiurus melas</name>
    <name type="common">Black bullhead</name>
    <name type="synonym">Silurus melas</name>
    <dbReference type="NCBI Taxonomy" id="219545"/>
    <lineage>
        <taxon>Eukaryota</taxon>
        <taxon>Metazoa</taxon>
        <taxon>Chordata</taxon>
        <taxon>Craniata</taxon>
        <taxon>Vertebrata</taxon>
        <taxon>Euteleostomi</taxon>
        <taxon>Actinopterygii</taxon>
        <taxon>Neopterygii</taxon>
        <taxon>Teleostei</taxon>
        <taxon>Ostariophysi</taxon>
        <taxon>Siluriformes</taxon>
        <taxon>Ictaluridae</taxon>
        <taxon>Ameiurus</taxon>
    </lineage>
</organism>
<name>A0A7J6B2H1_AMEME</name>
<comment type="caution">
    <text evidence="1">The sequence shown here is derived from an EMBL/GenBank/DDBJ whole genome shotgun (WGS) entry which is preliminary data.</text>
</comment>
<evidence type="ECO:0000313" key="2">
    <source>
        <dbReference type="Proteomes" id="UP000593565"/>
    </source>
</evidence>
<keyword evidence="2" id="KW-1185">Reference proteome</keyword>
<proteinExistence type="predicted"/>
<reference evidence="1 2" key="1">
    <citation type="submission" date="2020-02" db="EMBL/GenBank/DDBJ databases">
        <title>A chromosome-scale genome assembly of the black bullhead catfish (Ameiurus melas).</title>
        <authorList>
            <person name="Wen M."/>
            <person name="Zham M."/>
            <person name="Cabau C."/>
            <person name="Klopp C."/>
            <person name="Donnadieu C."/>
            <person name="Roques C."/>
            <person name="Bouchez O."/>
            <person name="Lampietro C."/>
            <person name="Jouanno E."/>
            <person name="Herpin A."/>
            <person name="Louis A."/>
            <person name="Berthelot C."/>
            <person name="Parey E."/>
            <person name="Roest-Crollius H."/>
            <person name="Braasch I."/>
            <person name="Postlethwait J."/>
            <person name="Robinson-Rechavi M."/>
            <person name="Echchiki A."/>
            <person name="Begum T."/>
            <person name="Montfort J."/>
            <person name="Schartl M."/>
            <person name="Bobe J."/>
            <person name="Guiguen Y."/>
        </authorList>
    </citation>
    <scope>NUCLEOTIDE SEQUENCE [LARGE SCALE GENOMIC DNA]</scope>
    <source>
        <strain evidence="1">M_S1</strain>
        <tissue evidence="1">Blood</tissue>
    </source>
</reference>
<dbReference type="AlphaFoldDB" id="A0A7J6B2H1"/>
<dbReference type="Proteomes" id="UP000593565">
    <property type="component" value="Unassembled WGS sequence"/>
</dbReference>
<dbReference type="EMBL" id="JAAGNN010000005">
    <property type="protein sequence ID" value="KAF4089210.1"/>
    <property type="molecule type" value="Genomic_DNA"/>
</dbReference>